<organism evidence="2">
    <name type="scientific">Taenia asiatica</name>
    <name type="common">Asian tapeworm</name>
    <dbReference type="NCBI Taxonomy" id="60517"/>
    <lineage>
        <taxon>Eukaryota</taxon>
        <taxon>Metazoa</taxon>
        <taxon>Spiralia</taxon>
        <taxon>Lophotrochozoa</taxon>
        <taxon>Platyhelminthes</taxon>
        <taxon>Cestoda</taxon>
        <taxon>Eucestoda</taxon>
        <taxon>Cyclophyllidea</taxon>
        <taxon>Taeniidae</taxon>
        <taxon>Taenia</taxon>
    </lineage>
</organism>
<dbReference type="AlphaFoldDB" id="A0A0R3VTW2"/>
<feature type="region of interest" description="Disordered" evidence="1">
    <location>
        <begin position="339"/>
        <end position="375"/>
    </location>
</feature>
<feature type="compositionally biased region" description="Polar residues" evidence="1">
    <location>
        <begin position="344"/>
        <end position="375"/>
    </location>
</feature>
<sequence>LKSPLDLLIRTSTPSPSFELCCERLFQLNCRRDGVGGEVNGHESEHHEALTALNEIANSPPAHCIFTPMRLPLSEEGMIPRLWRVHQHMLTLQRTALAVTMSWTRDLLHLLLPHGLALRADNLLLGGASKCSVTFAEVSLESTGGMEASSSSMLGKRSKYGGRKRPNRWFQSRRSWLSGQNVLKMDISQALRLVNHPNSPQASTVCDGSPSNERNLDLLYLSGGVPIVRIETWLANHNGALAFEKSSFTNPSSSNFGTGGGGDEKTAMCRDLAVVTCVYGSHLTVGLTASCQMDGTPGVDLILNTMLRQLNHLYRLLDSRFPAKPVIYAPRRRFHLAVGPGPSATRTRTIQSGVRTHNRPQTASNSISSQFSPATLYESPSSDAIGGELIEEKGNQFLKYNFPPLSSSLRRSPLRRSQKRHGNEASIVGEAGDEAGGTSKLVPVPKSPPMTKKTEAKSPRKRKRVDESFKSGTTKKKLESTRHLKNYHRFGLARKVAKKRPVKPPPPNPRKSQVRFVTEED</sequence>
<reference evidence="2" key="1">
    <citation type="submission" date="2017-02" db="UniProtKB">
        <authorList>
            <consortium name="WormBaseParasite"/>
        </authorList>
    </citation>
    <scope>IDENTIFICATION</scope>
</reference>
<evidence type="ECO:0000256" key="1">
    <source>
        <dbReference type="SAM" id="MobiDB-lite"/>
    </source>
</evidence>
<dbReference type="STRING" id="60517.A0A0R3VTW2"/>
<feature type="compositionally biased region" description="Basic and acidic residues" evidence="1">
    <location>
        <begin position="452"/>
        <end position="469"/>
    </location>
</feature>
<evidence type="ECO:0000313" key="2">
    <source>
        <dbReference type="WBParaSite" id="TASK_0000070801-mRNA-1"/>
    </source>
</evidence>
<proteinExistence type="predicted"/>
<feature type="region of interest" description="Disordered" evidence="1">
    <location>
        <begin position="402"/>
        <end position="521"/>
    </location>
</feature>
<dbReference type="WBParaSite" id="TASK_0000070801-mRNA-1">
    <property type="protein sequence ID" value="TASK_0000070801-mRNA-1"/>
    <property type="gene ID" value="TASK_0000070801"/>
</dbReference>
<accession>A0A0R3VTW2</accession>
<name>A0A0R3VTW2_TAEAS</name>
<feature type="compositionally biased region" description="Basic residues" evidence="1">
    <location>
        <begin position="483"/>
        <end position="502"/>
    </location>
</feature>
<protein>
    <submittedName>
        <fullName evidence="2">BRCT domain-containing protein</fullName>
    </submittedName>
</protein>